<name>A0A438ADI6_9RHOB</name>
<evidence type="ECO:0000256" key="1">
    <source>
        <dbReference type="SAM" id="MobiDB-lite"/>
    </source>
</evidence>
<keyword evidence="4" id="KW-1185">Reference proteome</keyword>
<dbReference type="NCBIfam" id="TIGR00847">
    <property type="entry name" value="ccoS"/>
    <property type="match status" value="1"/>
</dbReference>
<dbReference type="InterPro" id="IPR004714">
    <property type="entry name" value="Cyt_oxidase_maturation_cbb3"/>
</dbReference>
<proteinExistence type="predicted"/>
<keyword evidence="2" id="KW-0812">Transmembrane</keyword>
<sequence>MSVLAILIPVSLFLGGIGLLAFVWAVRGRQFDDPEGDAARMLSDDWDDRPRPD</sequence>
<keyword evidence="2" id="KW-1133">Transmembrane helix</keyword>
<dbReference type="EMBL" id="RQXX01000009">
    <property type="protein sequence ID" value="RVV96702.1"/>
    <property type="molecule type" value="Genomic_DNA"/>
</dbReference>
<evidence type="ECO:0000313" key="4">
    <source>
        <dbReference type="Proteomes" id="UP000285908"/>
    </source>
</evidence>
<dbReference type="PANTHER" id="PTHR41532">
    <property type="entry name" value="FIXS PROTEIN"/>
    <property type="match status" value="1"/>
</dbReference>
<feature type="region of interest" description="Disordered" evidence="1">
    <location>
        <begin position="33"/>
        <end position="53"/>
    </location>
</feature>
<gene>
    <name evidence="3" type="primary">ccoS</name>
    <name evidence="3" type="ORF">EKE94_17650</name>
</gene>
<dbReference type="Pfam" id="PF03597">
    <property type="entry name" value="FixS"/>
    <property type="match status" value="1"/>
</dbReference>
<dbReference type="AlphaFoldDB" id="A0A438ADI6"/>
<keyword evidence="2" id="KW-0472">Membrane</keyword>
<dbReference type="RefSeq" id="WP_127907961.1">
    <property type="nucleotide sequence ID" value="NZ_RQXX01000009.1"/>
</dbReference>
<comment type="caution">
    <text evidence="3">The sequence shown here is derived from an EMBL/GenBank/DDBJ whole genome shotgun (WGS) entry which is preliminary data.</text>
</comment>
<evidence type="ECO:0000256" key="2">
    <source>
        <dbReference type="SAM" id="Phobius"/>
    </source>
</evidence>
<accession>A0A438ADI6</accession>
<evidence type="ECO:0000313" key="3">
    <source>
        <dbReference type="EMBL" id="RVV96702.1"/>
    </source>
</evidence>
<dbReference type="PANTHER" id="PTHR41532:SF1">
    <property type="entry name" value="FIXS PROTEIN"/>
    <property type="match status" value="1"/>
</dbReference>
<feature type="transmembrane region" description="Helical" evidence="2">
    <location>
        <begin position="6"/>
        <end position="26"/>
    </location>
</feature>
<protein>
    <submittedName>
        <fullName evidence="3">Cbb3-type cytochrome oxidase assembly protein CcoS</fullName>
    </submittedName>
</protein>
<organism evidence="3 4">
    <name type="scientific">Mesobaculum littorinae</name>
    <dbReference type="NCBI Taxonomy" id="2486419"/>
    <lineage>
        <taxon>Bacteria</taxon>
        <taxon>Pseudomonadati</taxon>
        <taxon>Pseudomonadota</taxon>
        <taxon>Alphaproteobacteria</taxon>
        <taxon>Rhodobacterales</taxon>
        <taxon>Roseobacteraceae</taxon>
        <taxon>Mesobaculum</taxon>
    </lineage>
</organism>
<reference evidence="3 4" key="1">
    <citation type="submission" date="2018-11" db="EMBL/GenBank/DDBJ databases">
        <title>Mesobaculum littorinae gen. nov., sp. nov., isolated from Littorina scabra that represents a novel genus of the order Rhodobacteraceae.</title>
        <authorList>
            <person name="Li F."/>
        </authorList>
    </citation>
    <scope>NUCLEOTIDE SEQUENCE [LARGE SCALE GENOMIC DNA]</scope>
    <source>
        <strain evidence="3 4">M0103</strain>
    </source>
</reference>
<dbReference type="OrthoDB" id="9802763at2"/>
<dbReference type="Proteomes" id="UP000285908">
    <property type="component" value="Unassembled WGS sequence"/>
</dbReference>